<dbReference type="AlphaFoldDB" id="A0A919XLR9"/>
<protein>
    <submittedName>
        <fullName evidence="2">Uncharacterized protein</fullName>
    </submittedName>
</protein>
<organism evidence="2 3">
    <name type="scientific">Paenibacillus albilobatus</name>
    <dbReference type="NCBI Taxonomy" id="2716884"/>
    <lineage>
        <taxon>Bacteria</taxon>
        <taxon>Bacillati</taxon>
        <taxon>Bacillota</taxon>
        <taxon>Bacilli</taxon>
        <taxon>Bacillales</taxon>
        <taxon>Paenibacillaceae</taxon>
        <taxon>Paenibacillus</taxon>
    </lineage>
</organism>
<sequence length="854" mass="95101">MRRKTAGWWLAALAGVCLVAYASFQIMKPAGGREAAGSAETPGSLSGEGKTPASARFESNAEGWNLIAENEDLALYIDPETTETAVKDKRSGQMWYSNPQDRDEDKKAEAVNFENLSAQFSIVYNNEKGQTFYANNYTEAVKRKQFDILKTDHGVKIIYRLGDFQKGLEAVPQFISKQRMDDLILSKIQDESVKFEIEKRFFLDEETQVYKRKEMPEYVVKDVVAILESVGYTAEDARKDNELNQAGEQKSSAAAKFTVPVEYRLDGRSLVVQVPVKEIRDTELFPIESIQLLEMFGAAGTKESGYMFVPDGSGALIRLNNGKVAAQPYEMPIYGQDRTLKEKSTETKEFTETTRLPVFGMKKGEQAFFCIIEDGDAVASIHADISGRVNSYNRVSAKFLLKPMELFTYRAGSVKKDSPMFPEMYGGGIRLRYAFLSGASADYAGMARHYQDYLVQNGKLTKLEASQDTPFVLDLVGSIPVRETFLGIPYRSVKALTTFQEAESLVGMLKDKGVGSIKLRYSGWFNGGLAHHYPDDIDVDAALGGEKGFEHLVRFAKEQNVELYPDVSFLQVYRSGHGFKPSRDGASFLFREGIAQYKTDPVTANRGDLDYYLLSPKKLPKLVDDFLRDYKTWSVGGVSLRDLGDDIHSDVTSGRTTDRQAGAALNEEAVKRLKEAAGKTMVSGGNAGVLPYADIVVNAPTRSSGFNIADEEVPFYQMVLHGYVDYSGEPVNLDRDQSGRASLLKTLETGSGVYYRWFYEKASAVRNTDFNDLYSARYKDWLDEAVRYYKEANGVLKDVRDQRIVGHEKLAEGVFRTTYENGKTVTVNYNASGVSLDGGVVLEGESYLIGGGKR</sequence>
<accession>A0A919XLR9</accession>
<proteinExistence type="predicted"/>
<dbReference type="InterPro" id="IPR043751">
    <property type="entry name" value="DUF5696"/>
</dbReference>
<comment type="caution">
    <text evidence="2">The sequence shown here is derived from an EMBL/GenBank/DDBJ whole genome shotgun (WGS) entry which is preliminary data.</text>
</comment>
<name>A0A919XLR9_9BACL</name>
<evidence type="ECO:0000313" key="3">
    <source>
        <dbReference type="Proteomes" id="UP000679779"/>
    </source>
</evidence>
<dbReference type="Pfam" id="PF18952">
    <property type="entry name" value="DUF5696"/>
    <property type="match status" value="1"/>
</dbReference>
<dbReference type="Proteomes" id="UP000679779">
    <property type="component" value="Unassembled WGS sequence"/>
</dbReference>
<evidence type="ECO:0000313" key="2">
    <source>
        <dbReference type="EMBL" id="GIO34094.1"/>
    </source>
</evidence>
<evidence type="ECO:0000256" key="1">
    <source>
        <dbReference type="SAM" id="MobiDB-lite"/>
    </source>
</evidence>
<dbReference type="EMBL" id="BORQ01000008">
    <property type="protein sequence ID" value="GIO34094.1"/>
    <property type="molecule type" value="Genomic_DNA"/>
</dbReference>
<dbReference type="RefSeq" id="WP_160043409.1">
    <property type="nucleotide sequence ID" value="NZ_BORQ01000008.1"/>
</dbReference>
<feature type="region of interest" description="Disordered" evidence="1">
    <location>
        <begin position="33"/>
        <end position="54"/>
    </location>
</feature>
<keyword evidence="3" id="KW-1185">Reference proteome</keyword>
<reference evidence="2" key="1">
    <citation type="submission" date="2021-03" db="EMBL/GenBank/DDBJ databases">
        <title>Antimicrobial resistance genes in bacteria isolated from Japanese honey, and their potential for conferring macrolide and lincosamide resistance in the American foulbrood pathogen Paenibacillus larvae.</title>
        <authorList>
            <person name="Okamoto M."/>
            <person name="Kumagai M."/>
            <person name="Kanamori H."/>
            <person name="Takamatsu D."/>
        </authorList>
    </citation>
    <scope>NUCLEOTIDE SEQUENCE</scope>
    <source>
        <strain evidence="2">J2TS6</strain>
    </source>
</reference>
<gene>
    <name evidence="2" type="ORF">J2TS6_52350</name>
</gene>